<dbReference type="EMBL" id="LAZR01032392">
    <property type="protein sequence ID" value="KKL51019.1"/>
    <property type="molecule type" value="Genomic_DNA"/>
</dbReference>
<proteinExistence type="predicted"/>
<organism evidence="1">
    <name type="scientific">marine sediment metagenome</name>
    <dbReference type="NCBI Taxonomy" id="412755"/>
    <lineage>
        <taxon>unclassified sequences</taxon>
        <taxon>metagenomes</taxon>
        <taxon>ecological metagenomes</taxon>
    </lineage>
</organism>
<comment type="caution">
    <text evidence="1">The sequence shown here is derived from an EMBL/GenBank/DDBJ whole genome shotgun (WGS) entry which is preliminary data.</text>
</comment>
<accession>A0A0F9CPB4</accession>
<gene>
    <name evidence="1" type="ORF">LCGC14_2299660</name>
</gene>
<sequence length="53" mass="6155">MKYRITSREIWERIVEVEAESKAAALLKFNDSDTLWDKTDYVSTQSSTIEAVE</sequence>
<reference evidence="1" key="1">
    <citation type="journal article" date="2015" name="Nature">
        <title>Complex archaea that bridge the gap between prokaryotes and eukaryotes.</title>
        <authorList>
            <person name="Spang A."/>
            <person name="Saw J.H."/>
            <person name="Jorgensen S.L."/>
            <person name="Zaremba-Niedzwiedzka K."/>
            <person name="Martijn J."/>
            <person name="Lind A.E."/>
            <person name="van Eijk R."/>
            <person name="Schleper C."/>
            <person name="Guy L."/>
            <person name="Ettema T.J."/>
        </authorList>
    </citation>
    <scope>NUCLEOTIDE SEQUENCE</scope>
</reference>
<evidence type="ECO:0000313" key="1">
    <source>
        <dbReference type="EMBL" id="KKL51019.1"/>
    </source>
</evidence>
<dbReference type="AlphaFoldDB" id="A0A0F9CPB4"/>
<name>A0A0F9CPB4_9ZZZZ</name>
<protein>
    <submittedName>
        <fullName evidence="1">Uncharacterized protein</fullName>
    </submittedName>
</protein>